<dbReference type="InterPro" id="IPR016496">
    <property type="entry name" value="GTPase_HflX"/>
</dbReference>
<dbReference type="PIRSF" id="PIRSF006809">
    <property type="entry name" value="GTP-binding_hflX_prd"/>
    <property type="match status" value="1"/>
</dbReference>
<dbReference type="InterPro" id="IPR006073">
    <property type="entry name" value="GTP-bd"/>
</dbReference>
<dbReference type="NCBIfam" id="TIGR00231">
    <property type="entry name" value="small_GTP"/>
    <property type="match status" value="1"/>
</dbReference>
<dbReference type="Pfam" id="PF01926">
    <property type="entry name" value="MMR_HSR1"/>
    <property type="match status" value="1"/>
</dbReference>
<dbReference type="EMBL" id="FORR01000011">
    <property type="protein sequence ID" value="SFJ50588.1"/>
    <property type="molecule type" value="Genomic_DNA"/>
</dbReference>
<comment type="subunit">
    <text evidence="6">Monomer. Associates with the 50S ribosomal subunit.</text>
</comment>
<protein>
    <recommendedName>
        <fullName evidence="6">GTPase HflX</fullName>
    </recommendedName>
    <alternativeName>
        <fullName evidence="6">GTP-binding protein HflX</fullName>
    </alternativeName>
</protein>
<keyword evidence="1 6" id="KW-0963">Cytoplasm</keyword>
<dbReference type="Gene3D" id="6.10.250.2860">
    <property type="match status" value="1"/>
</dbReference>
<evidence type="ECO:0000256" key="6">
    <source>
        <dbReference type="HAMAP-Rule" id="MF_00900"/>
    </source>
</evidence>
<evidence type="ECO:0000259" key="10">
    <source>
        <dbReference type="PROSITE" id="PS51705"/>
    </source>
</evidence>
<dbReference type="GO" id="GO:0005737">
    <property type="term" value="C:cytoplasm"/>
    <property type="evidence" value="ECO:0007669"/>
    <property type="project" value="UniProtKB-SubCell"/>
</dbReference>
<dbReference type="InterPro" id="IPR042108">
    <property type="entry name" value="GTPase_HflX_N_sf"/>
</dbReference>
<evidence type="ECO:0000256" key="8">
    <source>
        <dbReference type="PIRSR" id="PIRSR006809-2"/>
    </source>
</evidence>
<feature type="binding site" evidence="8">
    <location>
        <position position="238"/>
    </location>
    <ligand>
        <name>Mg(2+)</name>
        <dbReference type="ChEBI" id="CHEBI:18420"/>
    </ligand>
</feature>
<dbReference type="InterPro" id="IPR025121">
    <property type="entry name" value="GTPase_HflX_N"/>
</dbReference>
<evidence type="ECO:0000313" key="12">
    <source>
        <dbReference type="Proteomes" id="UP000199545"/>
    </source>
</evidence>
<keyword evidence="3 6" id="KW-0547">Nucleotide-binding</keyword>
<dbReference type="Gene3D" id="3.40.50.11060">
    <property type="entry name" value="GTPase HflX, N-terminal domain"/>
    <property type="match status" value="1"/>
</dbReference>
<dbReference type="PRINTS" id="PR00326">
    <property type="entry name" value="GTP1OBG"/>
</dbReference>
<dbReference type="GO" id="GO:0043022">
    <property type="term" value="F:ribosome binding"/>
    <property type="evidence" value="ECO:0007669"/>
    <property type="project" value="TreeGrafter"/>
</dbReference>
<reference evidence="11 12" key="1">
    <citation type="submission" date="2016-10" db="EMBL/GenBank/DDBJ databases">
        <authorList>
            <person name="de Groot N.N."/>
        </authorList>
    </citation>
    <scope>NUCLEOTIDE SEQUENCE [LARGE SCALE GENOMIC DNA]</scope>
    <source>
        <strain evidence="11 12">DSM 44778</strain>
    </source>
</reference>
<keyword evidence="5 6" id="KW-0342">GTP-binding</keyword>
<dbReference type="AlphaFoldDB" id="A0A1I3RW64"/>
<evidence type="ECO:0000313" key="11">
    <source>
        <dbReference type="EMBL" id="SFJ50588.1"/>
    </source>
</evidence>
<dbReference type="Pfam" id="PF16360">
    <property type="entry name" value="GTP-bdg_M"/>
    <property type="match status" value="1"/>
</dbReference>
<feature type="binding site" evidence="8">
    <location>
        <position position="218"/>
    </location>
    <ligand>
        <name>Mg(2+)</name>
        <dbReference type="ChEBI" id="CHEBI:18420"/>
    </ligand>
</feature>
<feature type="domain" description="Hflx-type G" evidence="10">
    <location>
        <begin position="205"/>
        <end position="371"/>
    </location>
</feature>
<feature type="binding site" evidence="7">
    <location>
        <begin position="324"/>
        <end position="327"/>
    </location>
    <ligand>
        <name>GTP</name>
        <dbReference type="ChEBI" id="CHEBI:37565"/>
    </ligand>
</feature>
<feature type="binding site" evidence="7">
    <location>
        <begin position="258"/>
        <end position="261"/>
    </location>
    <ligand>
        <name>GTP</name>
        <dbReference type="ChEBI" id="CHEBI:37565"/>
    </ligand>
</feature>
<dbReference type="Gene3D" id="3.40.50.300">
    <property type="entry name" value="P-loop containing nucleotide triphosphate hydrolases"/>
    <property type="match status" value="1"/>
</dbReference>
<keyword evidence="4 8" id="KW-0460">Magnesium</keyword>
<evidence type="ECO:0000256" key="3">
    <source>
        <dbReference type="ARBA" id="ARBA00022741"/>
    </source>
</evidence>
<feature type="coiled-coil region" evidence="9">
    <location>
        <begin position="164"/>
        <end position="198"/>
    </location>
</feature>
<dbReference type="CDD" id="cd01878">
    <property type="entry name" value="HflX"/>
    <property type="match status" value="1"/>
</dbReference>
<evidence type="ECO:0000256" key="4">
    <source>
        <dbReference type="ARBA" id="ARBA00022842"/>
    </source>
</evidence>
<dbReference type="GO" id="GO:0005525">
    <property type="term" value="F:GTP binding"/>
    <property type="evidence" value="ECO:0007669"/>
    <property type="project" value="UniProtKB-UniRule"/>
</dbReference>
<dbReference type="NCBIfam" id="TIGR03156">
    <property type="entry name" value="GTP_HflX"/>
    <property type="match status" value="1"/>
</dbReference>
<name>A0A1I3RW64_9BACL</name>
<dbReference type="PANTHER" id="PTHR10229:SF0">
    <property type="entry name" value="GTP-BINDING PROTEIN 6-RELATED"/>
    <property type="match status" value="1"/>
</dbReference>
<keyword evidence="12" id="KW-1185">Reference proteome</keyword>
<keyword evidence="9" id="KW-0175">Coiled coil</keyword>
<gene>
    <name evidence="6" type="primary">hflX</name>
    <name evidence="11" type="ORF">SAMN05421852_11156</name>
</gene>
<comment type="function">
    <text evidence="6">GTPase that associates with the 50S ribosomal subunit and may have a role during protein synthesis or ribosome biogenesis.</text>
</comment>
<dbReference type="PANTHER" id="PTHR10229">
    <property type="entry name" value="GTP-BINDING PROTEIN HFLX"/>
    <property type="match status" value="1"/>
</dbReference>
<dbReference type="InterPro" id="IPR032305">
    <property type="entry name" value="GTP-bd_M"/>
</dbReference>
<dbReference type="STRING" id="46223.SAMN05421852_11156"/>
<dbReference type="PROSITE" id="PS51705">
    <property type="entry name" value="G_HFLX"/>
    <property type="match status" value="1"/>
</dbReference>
<dbReference type="InterPro" id="IPR027417">
    <property type="entry name" value="P-loop_NTPase"/>
</dbReference>
<dbReference type="Pfam" id="PF13167">
    <property type="entry name" value="GTP-bdg_N"/>
    <property type="match status" value="1"/>
</dbReference>
<dbReference type="FunFam" id="3.40.50.300:FF:000173">
    <property type="entry name" value="GTPase HflX"/>
    <property type="match status" value="1"/>
</dbReference>
<comment type="cofactor">
    <cofactor evidence="8">
        <name>Mg(2+)</name>
        <dbReference type="ChEBI" id="CHEBI:18420"/>
    </cofactor>
</comment>
<evidence type="ECO:0000256" key="7">
    <source>
        <dbReference type="PIRSR" id="PIRSR006809-1"/>
    </source>
</evidence>
<dbReference type="GO" id="GO:0003924">
    <property type="term" value="F:GTPase activity"/>
    <property type="evidence" value="ECO:0007669"/>
    <property type="project" value="UniProtKB-UniRule"/>
</dbReference>
<evidence type="ECO:0000256" key="9">
    <source>
        <dbReference type="SAM" id="Coils"/>
    </source>
</evidence>
<accession>A0A1I3RW64</accession>
<dbReference type="RefSeq" id="WP_245739834.1">
    <property type="nucleotide sequence ID" value="NZ_FORR01000011.1"/>
</dbReference>
<dbReference type="InterPro" id="IPR005225">
    <property type="entry name" value="Small_GTP-bd"/>
</dbReference>
<dbReference type="HAMAP" id="MF_00900">
    <property type="entry name" value="GTPase_HflX"/>
    <property type="match status" value="1"/>
</dbReference>
<evidence type="ECO:0000256" key="5">
    <source>
        <dbReference type="ARBA" id="ARBA00023134"/>
    </source>
</evidence>
<dbReference type="SUPFAM" id="SSF52540">
    <property type="entry name" value="P-loop containing nucleoside triphosphate hydrolases"/>
    <property type="match status" value="1"/>
</dbReference>
<comment type="subcellular location">
    <subcellularLocation>
        <location evidence="6">Cytoplasm</location>
    </subcellularLocation>
    <text evidence="6">May associate with membranes.</text>
</comment>
<dbReference type="GO" id="GO:0046872">
    <property type="term" value="F:metal ion binding"/>
    <property type="evidence" value="ECO:0007669"/>
    <property type="project" value="UniProtKB-KW"/>
</dbReference>
<keyword evidence="2 8" id="KW-0479">Metal-binding</keyword>
<proteinExistence type="inferred from homology"/>
<feature type="binding site" evidence="7">
    <location>
        <begin position="236"/>
        <end position="240"/>
    </location>
    <ligand>
        <name>GTP</name>
        <dbReference type="ChEBI" id="CHEBI:37565"/>
    </ligand>
</feature>
<evidence type="ECO:0000256" key="2">
    <source>
        <dbReference type="ARBA" id="ARBA00022723"/>
    </source>
</evidence>
<dbReference type="InterPro" id="IPR030394">
    <property type="entry name" value="G_HFLX_dom"/>
</dbReference>
<organism evidence="11 12">
    <name type="scientific">Thermoflavimicrobium dichotomicum</name>
    <dbReference type="NCBI Taxonomy" id="46223"/>
    <lineage>
        <taxon>Bacteria</taxon>
        <taxon>Bacillati</taxon>
        <taxon>Bacillota</taxon>
        <taxon>Bacilli</taxon>
        <taxon>Bacillales</taxon>
        <taxon>Thermoactinomycetaceae</taxon>
        <taxon>Thermoflavimicrobium</taxon>
    </lineage>
</organism>
<evidence type="ECO:0000256" key="1">
    <source>
        <dbReference type="ARBA" id="ARBA00022490"/>
    </source>
</evidence>
<dbReference type="Proteomes" id="UP000199545">
    <property type="component" value="Unassembled WGS sequence"/>
</dbReference>
<comment type="similarity">
    <text evidence="6">Belongs to the TRAFAC class OBG-HflX-like GTPase superfamily. HflX GTPase family.</text>
</comment>
<feature type="binding site" evidence="7">
    <location>
        <begin position="211"/>
        <end position="218"/>
    </location>
    <ligand>
        <name>GTP</name>
        <dbReference type="ChEBI" id="CHEBI:37565"/>
    </ligand>
</feature>
<dbReference type="FunFam" id="3.40.50.11060:FF:000001">
    <property type="entry name" value="GTPase HflX"/>
    <property type="match status" value="1"/>
</dbReference>
<sequence length="431" mass="48858">MKGWSNIETNGLREKAILVGCGSKRNEWELRSSLAELQRLAETSQAMVVDTVLQFRDRNDPAWFIGKGKAEEVARLATEHEVDLIIFDQELSPAQVNHLEKIMPCKVIDRTQLILDIFAQRAQTKEGRLQVELAQLEYLLPRLTGRGKDLSRLGGGIGTRGPGEKKLETDRRHIRRQIRILKKELAEIKRHRALYRARRKKNNLTQVALVGYTNAGKSTLLNRLTGANVLSEDQLFATLDPTSRLLELPGGKQVLLTDTVGFIRHLPHDLVAAFRSTLEEVKEADLLIHVVDASHPEASEQMETVERVLSDLGAAHLPVLVVFNKKDLIESSDAHFVQLYSQQEKLMISAWNDEDLMLLKEKLGQMLTKEELWGQAEIPVEKGDWISTLYQSAEVLSSKVTGLTMQLQLRLSVENYERLSPELKACIQRHY</sequence>